<accession>A0A9D9DVB7</accession>
<proteinExistence type="predicted"/>
<name>A0A9D9DVB7_9FIRM</name>
<dbReference type="AlphaFoldDB" id="A0A9D9DVB7"/>
<gene>
    <name evidence="1" type="ORF">IAC55_03320</name>
</gene>
<reference evidence="1" key="1">
    <citation type="submission" date="2020-10" db="EMBL/GenBank/DDBJ databases">
        <authorList>
            <person name="Gilroy R."/>
        </authorList>
    </citation>
    <scope>NUCLEOTIDE SEQUENCE</scope>
    <source>
        <strain evidence="1">F6-4510</strain>
    </source>
</reference>
<evidence type="ECO:0000313" key="1">
    <source>
        <dbReference type="EMBL" id="MBO8434336.1"/>
    </source>
</evidence>
<comment type="caution">
    <text evidence="1">The sequence shown here is derived from an EMBL/GenBank/DDBJ whole genome shotgun (WGS) entry which is preliminary data.</text>
</comment>
<sequence length="313" mass="36883">MSARIIKGFEPIVLININALNKMKEYIRQSNKEIGWLGTVVKENGMYNILDVYLFKQEVHETTTEITTDGLNEFAMEILSQEDGMEIWNNMKMWGHSHSNMSTSPSVQDDNQMDLFTQNANDFFIRIIANKKDEFRIDIWDYEKGVIYEKLNYIIDYGKDAELIQELQMKIFKLQSIIDDKTNVKKEMIDEVAKEIKEKVKEKTFKTYPTYNNSYGYKNGYNDYGYNAYNWNSKKNEIKSETRRSVSEIFEELSETDVFEMMYAIEYLNGIDDVIDVSVSNQLTVRDIIELEDMVSEYCAVYKDKYEEYLLGN</sequence>
<dbReference type="Proteomes" id="UP000823611">
    <property type="component" value="Unassembled WGS sequence"/>
</dbReference>
<dbReference type="Gene3D" id="3.40.140.10">
    <property type="entry name" value="Cytidine Deaminase, domain 2"/>
    <property type="match status" value="1"/>
</dbReference>
<reference evidence="1" key="2">
    <citation type="journal article" date="2021" name="PeerJ">
        <title>Extensive microbial diversity within the chicken gut microbiome revealed by metagenomics and culture.</title>
        <authorList>
            <person name="Gilroy R."/>
            <person name="Ravi A."/>
            <person name="Getino M."/>
            <person name="Pursley I."/>
            <person name="Horton D.L."/>
            <person name="Alikhan N.F."/>
            <person name="Baker D."/>
            <person name="Gharbi K."/>
            <person name="Hall N."/>
            <person name="Watson M."/>
            <person name="Adriaenssens E.M."/>
            <person name="Foster-Nyarko E."/>
            <person name="Jarju S."/>
            <person name="Secka A."/>
            <person name="Antonio M."/>
            <person name="Oren A."/>
            <person name="Chaudhuri R.R."/>
            <person name="La Ragione R."/>
            <person name="Hildebrand F."/>
            <person name="Pallen M.J."/>
        </authorList>
    </citation>
    <scope>NUCLEOTIDE SEQUENCE</scope>
    <source>
        <strain evidence="1">F6-4510</strain>
    </source>
</reference>
<protein>
    <submittedName>
        <fullName evidence="1">Uncharacterized protein</fullName>
    </submittedName>
</protein>
<evidence type="ECO:0000313" key="2">
    <source>
        <dbReference type="Proteomes" id="UP000823611"/>
    </source>
</evidence>
<organism evidence="1 2">
    <name type="scientific">Candidatus Fimicola merdigallinarum</name>
    <dbReference type="NCBI Taxonomy" id="2840819"/>
    <lineage>
        <taxon>Bacteria</taxon>
        <taxon>Bacillati</taxon>
        <taxon>Bacillota</taxon>
        <taxon>Clostridia</taxon>
        <taxon>Lachnospirales</taxon>
        <taxon>Lachnospiraceae</taxon>
        <taxon>Lachnospiraceae incertae sedis</taxon>
        <taxon>Candidatus Fimicola</taxon>
    </lineage>
</organism>
<dbReference type="EMBL" id="JADIMX010000065">
    <property type="protein sequence ID" value="MBO8434336.1"/>
    <property type="molecule type" value="Genomic_DNA"/>
</dbReference>